<feature type="region of interest" description="Disordered" evidence="4">
    <location>
        <begin position="274"/>
        <end position="301"/>
    </location>
</feature>
<dbReference type="GO" id="GO:0005524">
    <property type="term" value="F:ATP binding"/>
    <property type="evidence" value="ECO:0007669"/>
    <property type="project" value="UniProtKB-KW"/>
</dbReference>
<accession>A0A6I4M6K8</accession>
<dbReference type="AlphaFoldDB" id="A0A6I4M6K8"/>
<dbReference type="Gene3D" id="2.40.100.10">
    <property type="entry name" value="Cyclophilin-like"/>
    <property type="match status" value="1"/>
</dbReference>
<feature type="domain" description="Carboxyltransferase" evidence="5">
    <location>
        <begin position="26"/>
        <end position="298"/>
    </location>
</feature>
<dbReference type="RefSeq" id="WP_151592340.1">
    <property type="nucleotide sequence ID" value="NZ_WBMS02000004.1"/>
</dbReference>
<keyword evidence="3" id="KW-0067">ATP-binding</keyword>
<dbReference type="SUPFAM" id="SSF50891">
    <property type="entry name" value="Cyclophilin-like"/>
    <property type="match status" value="1"/>
</dbReference>
<organism evidence="6 7">
    <name type="scientific">Actinomadura physcomitrii</name>
    <dbReference type="NCBI Taxonomy" id="2650748"/>
    <lineage>
        <taxon>Bacteria</taxon>
        <taxon>Bacillati</taxon>
        <taxon>Actinomycetota</taxon>
        <taxon>Actinomycetes</taxon>
        <taxon>Streptosporangiales</taxon>
        <taxon>Thermomonosporaceae</taxon>
        <taxon>Actinomadura</taxon>
    </lineage>
</organism>
<sequence>MKRGLDVLQSGLLATVQDLGRPGHAALGVGVAGAADPDSFRLANRAVGNAEDAAAIEATFGGLHVRFRGGAFAAVTGAPAPLTVDGRAVAPFSVFHVPDGAELRMGTPPSGLRSYLAVRGGIAVPPVLGSRSTDTLSGLGPAPLKPGDLLPVGPPPREHPRLDVLPVAAPPARDVELRAIPGPRADWLAPGALDALFASPYAVTSEIDRVGMRLDGPRLEHAGRGELPSEGTVTGALQVPPSGLPVLFLADHPVTGGYPVIAVVVSADVGRAAQARPGQRLRFRPHPAPPLAGPRPRQEGP</sequence>
<keyword evidence="7" id="KW-1185">Reference proteome</keyword>
<dbReference type="SMART" id="SM00797">
    <property type="entry name" value="AHS2"/>
    <property type="match status" value="1"/>
</dbReference>
<dbReference type="GO" id="GO:0016787">
    <property type="term" value="F:hydrolase activity"/>
    <property type="evidence" value="ECO:0007669"/>
    <property type="project" value="UniProtKB-KW"/>
</dbReference>
<dbReference type="PANTHER" id="PTHR43309:SF3">
    <property type="entry name" value="5-OXOPROLINASE SUBUNIT C"/>
    <property type="match status" value="1"/>
</dbReference>
<evidence type="ECO:0000313" key="7">
    <source>
        <dbReference type="Proteomes" id="UP000462055"/>
    </source>
</evidence>
<dbReference type="EMBL" id="WBMS02000004">
    <property type="protein sequence ID" value="MVZ99974.1"/>
    <property type="molecule type" value="Genomic_DNA"/>
</dbReference>
<keyword evidence="1" id="KW-0547">Nucleotide-binding</keyword>
<dbReference type="InterPro" id="IPR052708">
    <property type="entry name" value="PxpC"/>
</dbReference>
<dbReference type="Pfam" id="PF02626">
    <property type="entry name" value="CT_A_B"/>
    <property type="match status" value="1"/>
</dbReference>
<reference evidence="6" key="1">
    <citation type="submission" date="2019-12" db="EMBL/GenBank/DDBJ databases">
        <title>Actinomadura physcomitrii sp. nov., a novel actinomycete isolated from moss [Physcomitrium sphaericum (Ludw) Fuernr].</title>
        <authorList>
            <person name="Zhuang X."/>
        </authorList>
    </citation>
    <scope>NUCLEOTIDE SEQUENCE [LARGE SCALE GENOMIC DNA]</scope>
    <source>
        <strain evidence="6">LD22</strain>
    </source>
</reference>
<evidence type="ECO:0000256" key="2">
    <source>
        <dbReference type="ARBA" id="ARBA00022801"/>
    </source>
</evidence>
<gene>
    <name evidence="6" type="ORF">F8568_006200</name>
</gene>
<evidence type="ECO:0000256" key="4">
    <source>
        <dbReference type="SAM" id="MobiDB-lite"/>
    </source>
</evidence>
<dbReference type="Proteomes" id="UP000462055">
    <property type="component" value="Unassembled WGS sequence"/>
</dbReference>
<dbReference type="InterPro" id="IPR003778">
    <property type="entry name" value="CT_A_B"/>
</dbReference>
<evidence type="ECO:0000259" key="5">
    <source>
        <dbReference type="SMART" id="SM00797"/>
    </source>
</evidence>
<evidence type="ECO:0000256" key="3">
    <source>
        <dbReference type="ARBA" id="ARBA00022840"/>
    </source>
</evidence>
<dbReference type="NCBIfam" id="TIGR00724">
    <property type="entry name" value="urea_amlyse_rel"/>
    <property type="match status" value="1"/>
</dbReference>
<protein>
    <submittedName>
        <fullName evidence="6">5-oxoprolinase/urea amidolyase family protein</fullName>
    </submittedName>
</protein>
<evidence type="ECO:0000313" key="6">
    <source>
        <dbReference type="EMBL" id="MVZ99974.1"/>
    </source>
</evidence>
<keyword evidence="2" id="KW-0378">Hydrolase</keyword>
<evidence type="ECO:0000256" key="1">
    <source>
        <dbReference type="ARBA" id="ARBA00022741"/>
    </source>
</evidence>
<dbReference type="InterPro" id="IPR029000">
    <property type="entry name" value="Cyclophilin-like_dom_sf"/>
</dbReference>
<proteinExistence type="predicted"/>
<name>A0A6I4M6K8_9ACTN</name>
<dbReference type="GO" id="GO:0016829">
    <property type="term" value="F:lyase activity"/>
    <property type="evidence" value="ECO:0007669"/>
    <property type="project" value="UniProtKB-KW"/>
</dbReference>
<comment type="caution">
    <text evidence="6">The sequence shown here is derived from an EMBL/GenBank/DDBJ whole genome shotgun (WGS) entry which is preliminary data.</text>
</comment>
<dbReference type="PANTHER" id="PTHR43309">
    <property type="entry name" value="5-OXOPROLINASE SUBUNIT C"/>
    <property type="match status" value="1"/>
</dbReference>